<sequence>MRGGLHLFAFLRAVFLCALFAFSLGLQTAEAHMDARIVSVETIALSNDDHIEIYTVIEGDLSHCHPGLDCAVTAIAVETTPAPRGISVHGERLQWR</sequence>
<evidence type="ECO:0000313" key="2">
    <source>
        <dbReference type="Proteomes" id="UP000231259"/>
    </source>
</evidence>
<reference evidence="1 2" key="1">
    <citation type="submission" date="2013-09" db="EMBL/GenBank/DDBJ databases">
        <title>Genome sequencing of Phaeobacter antarcticus sp. nov. SM1211.</title>
        <authorList>
            <person name="Zhang X.-Y."/>
            <person name="Liu C."/>
            <person name="Chen X.-L."/>
            <person name="Xie B.-B."/>
            <person name="Qin Q.-L."/>
            <person name="Rong J.-C."/>
            <person name="Zhang Y.-Z."/>
        </authorList>
    </citation>
    <scope>NUCLEOTIDE SEQUENCE [LARGE SCALE GENOMIC DNA]</scope>
    <source>
        <strain evidence="1 2">SM1211</strain>
    </source>
</reference>
<proteinExistence type="predicted"/>
<dbReference type="AlphaFoldDB" id="A0A2G8RDP2"/>
<protein>
    <submittedName>
        <fullName evidence="1">Uncharacterized protein</fullName>
    </submittedName>
</protein>
<gene>
    <name evidence="1" type="ORF">P775_15635</name>
</gene>
<evidence type="ECO:0000313" key="1">
    <source>
        <dbReference type="EMBL" id="PIL19218.1"/>
    </source>
</evidence>
<organism evidence="1 2">
    <name type="scientific">Puniceibacterium antarcticum</name>
    <dbReference type="NCBI Taxonomy" id="1206336"/>
    <lineage>
        <taxon>Bacteria</taxon>
        <taxon>Pseudomonadati</taxon>
        <taxon>Pseudomonadota</taxon>
        <taxon>Alphaproteobacteria</taxon>
        <taxon>Rhodobacterales</taxon>
        <taxon>Paracoccaceae</taxon>
        <taxon>Puniceibacterium</taxon>
    </lineage>
</organism>
<dbReference type="EMBL" id="AWWI01000106">
    <property type="protein sequence ID" value="PIL19218.1"/>
    <property type="molecule type" value="Genomic_DNA"/>
</dbReference>
<keyword evidence="2" id="KW-1185">Reference proteome</keyword>
<dbReference type="Proteomes" id="UP000231259">
    <property type="component" value="Unassembled WGS sequence"/>
</dbReference>
<name>A0A2G8RDP2_9RHOB</name>
<comment type="caution">
    <text evidence="1">The sequence shown here is derived from an EMBL/GenBank/DDBJ whole genome shotgun (WGS) entry which is preliminary data.</text>
</comment>
<accession>A0A2G8RDP2</accession>